<proteinExistence type="predicted"/>
<dbReference type="EMBL" id="MFID01000020">
    <property type="protein sequence ID" value="OGF80991.1"/>
    <property type="molecule type" value="Genomic_DNA"/>
</dbReference>
<evidence type="ECO:0000313" key="1">
    <source>
        <dbReference type="EMBL" id="OGF80991.1"/>
    </source>
</evidence>
<evidence type="ECO:0000313" key="2">
    <source>
        <dbReference type="Proteomes" id="UP000178114"/>
    </source>
</evidence>
<protein>
    <submittedName>
        <fullName evidence="1">Uncharacterized protein</fullName>
    </submittedName>
</protein>
<dbReference type="STRING" id="1798351.A2930_00015"/>
<gene>
    <name evidence="1" type="ORF">A2930_00015</name>
</gene>
<comment type="caution">
    <text evidence="1">The sequence shown here is derived from an EMBL/GenBank/DDBJ whole genome shotgun (WGS) entry which is preliminary data.</text>
</comment>
<dbReference type="AlphaFoldDB" id="A0A1F5X096"/>
<organism evidence="1 2">
    <name type="scientific">Candidatus Giovannonibacteria bacterium RIFCSPLOWO2_01_FULL_45_34</name>
    <dbReference type="NCBI Taxonomy" id="1798351"/>
    <lineage>
        <taxon>Bacteria</taxon>
        <taxon>Candidatus Giovannoniibacteriota</taxon>
    </lineage>
</organism>
<sequence length="153" mass="18064">MRIAAGFHYYLVPALDKSKMQEIIKFIAEYKNILLDSKKPFPAINIVEVRGLEISDATWRINNGLVDFAVEGYFPQWTPPRIWMVEGCRQNILVHALVHYVQFEYEPDALDEKNKETEAWAITKKYLKHAYPLNYWVLTIPFGIYCWWTSTPY</sequence>
<accession>A0A1F5X096</accession>
<name>A0A1F5X096_9BACT</name>
<reference evidence="1 2" key="1">
    <citation type="journal article" date="2016" name="Nat. Commun.">
        <title>Thousands of microbial genomes shed light on interconnected biogeochemical processes in an aquifer system.</title>
        <authorList>
            <person name="Anantharaman K."/>
            <person name="Brown C.T."/>
            <person name="Hug L.A."/>
            <person name="Sharon I."/>
            <person name="Castelle C.J."/>
            <person name="Probst A.J."/>
            <person name="Thomas B.C."/>
            <person name="Singh A."/>
            <person name="Wilkins M.J."/>
            <person name="Karaoz U."/>
            <person name="Brodie E.L."/>
            <person name="Williams K.H."/>
            <person name="Hubbard S.S."/>
            <person name="Banfield J.F."/>
        </authorList>
    </citation>
    <scope>NUCLEOTIDE SEQUENCE [LARGE SCALE GENOMIC DNA]</scope>
</reference>
<dbReference type="Proteomes" id="UP000178114">
    <property type="component" value="Unassembled WGS sequence"/>
</dbReference>